<dbReference type="Proteomes" id="UP000033066">
    <property type="component" value="Chromosome"/>
</dbReference>
<proteinExistence type="predicted"/>
<organism evidence="1 2">
    <name type="scientific">Methanosarcina barkeri 3</name>
    <dbReference type="NCBI Taxonomy" id="1434107"/>
    <lineage>
        <taxon>Archaea</taxon>
        <taxon>Methanobacteriati</taxon>
        <taxon>Methanobacteriota</taxon>
        <taxon>Stenosarchaea group</taxon>
        <taxon>Methanomicrobia</taxon>
        <taxon>Methanosarcinales</taxon>
        <taxon>Methanosarcinaceae</taxon>
        <taxon>Methanosarcina</taxon>
    </lineage>
</organism>
<dbReference type="RefSeq" id="WP_048108644.1">
    <property type="nucleotide sequence ID" value="NZ_CP009517.1"/>
</dbReference>
<gene>
    <name evidence="1" type="ORF">MSBR3_2403</name>
</gene>
<reference evidence="1" key="1">
    <citation type="submission" date="2014-07" db="EMBL/GenBank/DDBJ databases">
        <title>Methanogenic archaea and the global carbon cycle.</title>
        <authorList>
            <person name="Henriksen J.R."/>
            <person name="Luke J."/>
            <person name="Reinhart S."/>
            <person name="Benedict M.N."/>
            <person name="Youngblut N.D."/>
            <person name="Metcalf M.E."/>
            <person name="Whitaker R.J."/>
            <person name="Metcalf W.W."/>
        </authorList>
    </citation>
    <scope>NUCLEOTIDE SEQUENCE [LARGE SCALE GENOMIC DNA]</scope>
    <source>
        <strain evidence="1">3</strain>
    </source>
</reference>
<keyword evidence="2" id="KW-1185">Reference proteome</keyword>
<sequence length="353" mass="41795">MKLSELDNLLSKTPVYLSLDSLVSLCYLDNITIFHNRRDFWRKIDQLEPLKLCRYVILDDPDYRLPYVRLKHNPFTNNLNSILSKKYEEIQRLMLTQKDLSQEILFRSNAEIVVLILIDGLSYIDCLKYSPEPCIVNGTTTTESGFTNIVYGSENRPLSFKLYDKGYMRRFGFTYWERENNELTNKLFKGFNEVIKVSSFEDVIKHVRSMELKPHTFLQIIRNGLDRYAHNMHDKPLKEQEIEQIFKDVFELKETFESKGITANIFVTSDHGLLWKYEHEFKVIEPYNESPRYLKGLHKIEGHSVISKLNEHYNTLLAYPYILRSFRNNEWGIHGGISFEESITPFIEYKVDK</sequence>
<dbReference type="GeneID" id="24789999"/>
<dbReference type="EMBL" id="CP009517">
    <property type="protein sequence ID" value="AKB82981.1"/>
    <property type="molecule type" value="Genomic_DNA"/>
</dbReference>
<evidence type="ECO:0000313" key="1">
    <source>
        <dbReference type="EMBL" id="AKB82981.1"/>
    </source>
</evidence>
<dbReference type="PATRIC" id="fig|1434107.4.peg.3037"/>
<evidence type="ECO:0000313" key="2">
    <source>
        <dbReference type="Proteomes" id="UP000033066"/>
    </source>
</evidence>
<protein>
    <recommendedName>
        <fullName evidence="3">PglZ domain-containing protein</fullName>
    </recommendedName>
</protein>
<dbReference type="InterPro" id="IPR017850">
    <property type="entry name" value="Alkaline_phosphatase_core_sf"/>
</dbReference>
<dbReference type="KEGG" id="mbak:MSBR3_2403"/>
<dbReference type="SUPFAM" id="SSF53649">
    <property type="entry name" value="Alkaline phosphatase-like"/>
    <property type="match status" value="1"/>
</dbReference>
<accession>A0A0E3SLN7</accession>
<dbReference type="HOGENOM" id="CLU_784388_0_0_2"/>
<evidence type="ECO:0008006" key="3">
    <source>
        <dbReference type="Google" id="ProtNLM"/>
    </source>
</evidence>
<dbReference type="AlphaFoldDB" id="A0A0E3SLN7"/>
<dbReference type="STRING" id="1434107.MSBR3_2403"/>
<dbReference type="OrthoDB" id="346003at2157"/>
<name>A0A0E3SLN7_METBA</name>